<comment type="caution">
    <text evidence="3">The sequence shown here is derived from an EMBL/GenBank/DDBJ whole genome shotgun (WGS) entry which is preliminary data.</text>
</comment>
<dbReference type="EMBL" id="JAWMAJ010000087">
    <property type="protein sequence ID" value="MDV7219229.1"/>
    <property type="molecule type" value="Genomic_DNA"/>
</dbReference>
<evidence type="ECO:0000313" key="4">
    <source>
        <dbReference type="Proteomes" id="UP001187346"/>
    </source>
</evidence>
<feature type="compositionally biased region" description="Low complexity" evidence="1">
    <location>
        <begin position="13"/>
        <end position="40"/>
    </location>
</feature>
<accession>A0ABU4FF67</accession>
<reference evidence="3 4" key="1">
    <citation type="submission" date="2023-10" db="EMBL/GenBank/DDBJ databases">
        <title>Characterization of rhizosphere-enriched actinobacteria from wheat plants lab-grown on chernevaya soil.</title>
        <authorList>
            <person name="Tikhonova E.N."/>
            <person name="Konopkin A."/>
            <person name="Kravchenko I.K."/>
        </authorList>
    </citation>
    <scope>NUCLEOTIDE SEQUENCE [LARGE SCALE GENOMIC DNA]</scope>
    <source>
        <strain evidence="3 4">RR29</strain>
    </source>
</reference>
<keyword evidence="2" id="KW-1133">Transmembrane helix</keyword>
<organism evidence="3 4">
    <name type="scientific">Streptomyces prunicolor</name>
    <dbReference type="NCBI Taxonomy" id="67348"/>
    <lineage>
        <taxon>Bacteria</taxon>
        <taxon>Bacillati</taxon>
        <taxon>Actinomycetota</taxon>
        <taxon>Actinomycetes</taxon>
        <taxon>Kitasatosporales</taxon>
        <taxon>Streptomycetaceae</taxon>
        <taxon>Streptomyces</taxon>
    </lineage>
</organism>
<keyword evidence="2" id="KW-0472">Membrane</keyword>
<feature type="compositionally biased region" description="Low complexity" evidence="1">
    <location>
        <begin position="47"/>
        <end position="68"/>
    </location>
</feature>
<keyword evidence="2" id="KW-0812">Transmembrane</keyword>
<feature type="region of interest" description="Disordered" evidence="1">
    <location>
        <begin position="1"/>
        <end position="74"/>
    </location>
</feature>
<evidence type="ECO:0000256" key="1">
    <source>
        <dbReference type="SAM" id="MobiDB-lite"/>
    </source>
</evidence>
<name>A0ABU4FF67_9ACTN</name>
<evidence type="ECO:0000313" key="3">
    <source>
        <dbReference type="EMBL" id="MDV7219229.1"/>
    </source>
</evidence>
<protein>
    <submittedName>
        <fullName evidence="3">Uncharacterized protein</fullName>
    </submittedName>
</protein>
<feature type="compositionally biased region" description="Pro residues" evidence="1">
    <location>
        <begin position="1"/>
        <end position="12"/>
    </location>
</feature>
<keyword evidence="4" id="KW-1185">Reference proteome</keyword>
<evidence type="ECO:0000256" key="2">
    <source>
        <dbReference type="SAM" id="Phobius"/>
    </source>
</evidence>
<dbReference type="RefSeq" id="WP_317773241.1">
    <property type="nucleotide sequence ID" value="NZ_JAWMAJ010000087.1"/>
</dbReference>
<feature type="transmembrane region" description="Helical" evidence="2">
    <location>
        <begin position="86"/>
        <end position="108"/>
    </location>
</feature>
<dbReference type="Proteomes" id="UP001187346">
    <property type="component" value="Unassembled WGS sequence"/>
</dbReference>
<sequence>MPPPPQQPPYPQQPYGQPSYGQPPYGQQPQPQQPYAQQPYGQPPASPYGAPYPQQPYGQPVQPGQPYGWGAPPPVFPPPKKRRVGLVLGVVGGAIGVGVATIVAIVLIGQNVDSGFPEADYALTLPKTLVDGRFELASDLSDTEGQKIEEEADGAWDARDTVGVVGTYGLNGDTSKGTLAFSGMYGRFKNTDEARVSMLKGAGEATGVTVAVPRKDFAEGGVTISCEVLSQQKSGITLTYPTCSWADGNTAAAVAWMTAKTLTQDPEDVDLALSARMTLQVRSEARKAIH</sequence>
<gene>
    <name evidence="3" type="ORF">R5A26_25150</name>
</gene>
<proteinExistence type="predicted"/>